<accession>A0AAW0G825</accession>
<dbReference type="Proteomes" id="UP001385951">
    <property type="component" value="Unassembled WGS sequence"/>
</dbReference>
<organism evidence="4 5">
    <name type="scientific">Cerrena zonata</name>
    <dbReference type="NCBI Taxonomy" id="2478898"/>
    <lineage>
        <taxon>Eukaryota</taxon>
        <taxon>Fungi</taxon>
        <taxon>Dikarya</taxon>
        <taxon>Basidiomycota</taxon>
        <taxon>Agaricomycotina</taxon>
        <taxon>Agaricomycetes</taxon>
        <taxon>Polyporales</taxon>
        <taxon>Cerrenaceae</taxon>
        <taxon>Cerrena</taxon>
    </lineage>
</organism>
<comment type="caution">
    <text evidence="4">The sequence shown here is derived from an EMBL/GenBank/DDBJ whole genome shotgun (WGS) entry which is preliminary data.</text>
</comment>
<feature type="compositionally biased region" description="Polar residues" evidence="2">
    <location>
        <begin position="60"/>
        <end position="69"/>
    </location>
</feature>
<keyword evidence="5" id="KW-1185">Reference proteome</keyword>
<sequence>MPRVLHSTVRSKGPQKAKAKAKPKHKSSACVLADKQHDHCQSEHGLSLDPPLGFGEQSKPDLQSQPDPRSNTGKLLFWCLTCGETLQQKSDWSRHWKTLHSNIGTFVGCPFCPLKFDRILSNIVPHIIAHFQNDGMMCTERLPSGHLCAETFESPQLWDSHRAAAHQHHHNAYLYTRSLRIDGSRRNLKATHTKHTYNIVYDEFLRGCPPALKNRINIVHPPIKGAVLVFSPAGVPYYLLRIKWRDLLNRTLRANLFSLQTALGHRFCLEELEAIGRRFSPSAPSSQSLVHESSSSATATAVTTTVPFSSYRYPPILPPAKSPSPTPTTTLFDGSPVDQAVYPQECTNTNFVSTPSFTSFTTVDTIPFTSYRYPPIPPPATFSLAATATSVGAYPSHPRGVHGRSRGYTTPMRIPPFPSSTYGEPQMPLYQTEDRDGYTHRYPYAHCSPALSGTSSGLTGAFSSESYSRSDPIPTHTDHRGYSFDSSSISSTPSSSYSLSSPSSSMSPHFDREQSMVRDSPPPRYNGYASKKVSRYSPYF</sequence>
<keyword evidence="1" id="KW-0863">Zinc-finger</keyword>
<feature type="region of interest" description="Disordered" evidence="2">
    <location>
        <begin position="1"/>
        <end position="28"/>
    </location>
</feature>
<feature type="domain" description="C2H2-type" evidence="3">
    <location>
        <begin position="77"/>
        <end position="105"/>
    </location>
</feature>
<evidence type="ECO:0000313" key="4">
    <source>
        <dbReference type="EMBL" id="KAK7688856.1"/>
    </source>
</evidence>
<dbReference type="PROSITE" id="PS50157">
    <property type="entry name" value="ZINC_FINGER_C2H2_2"/>
    <property type="match status" value="1"/>
</dbReference>
<dbReference type="PROSITE" id="PS00028">
    <property type="entry name" value="ZINC_FINGER_C2H2_1"/>
    <property type="match status" value="1"/>
</dbReference>
<dbReference type="AlphaFoldDB" id="A0AAW0G825"/>
<feature type="region of interest" description="Disordered" evidence="2">
    <location>
        <begin position="41"/>
        <end position="69"/>
    </location>
</feature>
<gene>
    <name evidence="4" type="ORF">QCA50_007545</name>
</gene>
<evidence type="ECO:0000313" key="5">
    <source>
        <dbReference type="Proteomes" id="UP001385951"/>
    </source>
</evidence>
<dbReference type="EMBL" id="JASBNA010000009">
    <property type="protein sequence ID" value="KAK7688856.1"/>
    <property type="molecule type" value="Genomic_DNA"/>
</dbReference>
<protein>
    <recommendedName>
        <fullName evidence="3">C2H2-type domain-containing protein</fullName>
    </recommendedName>
</protein>
<keyword evidence="1" id="KW-0479">Metal-binding</keyword>
<dbReference type="GO" id="GO:0008270">
    <property type="term" value="F:zinc ion binding"/>
    <property type="evidence" value="ECO:0007669"/>
    <property type="project" value="UniProtKB-KW"/>
</dbReference>
<feature type="compositionally biased region" description="Low complexity" evidence="2">
    <location>
        <begin position="483"/>
        <end position="508"/>
    </location>
</feature>
<keyword evidence="1" id="KW-0862">Zinc</keyword>
<feature type="compositionally biased region" description="Basic residues" evidence="2">
    <location>
        <begin position="13"/>
        <end position="27"/>
    </location>
</feature>
<evidence type="ECO:0000256" key="1">
    <source>
        <dbReference type="PROSITE-ProRule" id="PRU00042"/>
    </source>
</evidence>
<name>A0AAW0G825_9APHY</name>
<reference evidence="4 5" key="1">
    <citation type="submission" date="2022-09" db="EMBL/GenBank/DDBJ databases">
        <authorList>
            <person name="Palmer J.M."/>
        </authorList>
    </citation>
    <scope>NUCLEOTIDE SEQUENCE [LARGE SCALE GENOMIC DNA]</scope>
    <source>
        <strain evidence="4 5">DSM 7382</strain>
    </source>
</reference>
<evidence type="ECO:0000259" key="3">
    <source>
        <dbReference type="PROSITE" id="PS50157"/>
    </source>
</evidence>
<feature type="region of interest" description="Disordered" evidence="2">
    <location>
        <begin position="463"/>
        <end position="540"/>
    </location>
</feature>
<evidence type="ECO:0000256" key="2">
    <source>
        <dbReference type="SAM" id="MobiDB-lite"/>
    </source>
</evidence>
<proteinExistence type="predicted"/>
<dbReference type="InterPro" id="IPR013087">
    <property type="entry name" value="Znf_C2H2_type"/>
</dbReference>